<dbReference type="OrthoDB" id="9808253at2"/>
<evidence type="ECO:0000256" key="1">
    <source>
        <dbReference type="SAM" id="Phobius"/>
    </source>
</evidence>
<evidence type="ECO:0000313" key="3">
    <source>
        <dbReference type="EMBL" id="RGS37242.1"/>
    </source>
</evidence>
<feature type="transmembrane region" description="Helical" evidence="1">
    <location>
        <begin position="84"/>
        <end position="104"/>
    </location>
</feature>
<keyword evidence="1" id="KW-0812">Transmembrane</keyword>
<proteinExistence type="predicted"/>
<accession>A0A412IIV9</accession>
<name>A0A412IIV9_9FIRM</name>
<evidence type="ECO:0000259" key="2">
    <source>
        <dbReference type="Pfam" id="PF13490"/>
    </source>
</evidence>
<comment type="caution">
    <text evidence="3">The sequence shown here is derived from an EMBL/GenBank/DDBJ whole genome shotgun (WGS) entry which is preliminary data.</text>
</comment>
<dbReference type="EMBL" id="QRVK01000046">
    <property type="protein sequence ID" value="RGS37242.1"/>
    <property type="molecule type" value="Genomic_DNA"/>
</dbReference>
<dbReference type="AlphaFoldDB" id="A0A412IIV9"/>
<keyword evidence="1" id="KW-0472">Membrane</keyword>
<dbReference type="RefSeq" id="WP_004850903.1">
    <property type="nucleotide sequence ID" value="NZ_CABIWG010000001.1"/>
</dbReference>
<feature type="domain" description="Putative zinc-finger" evidence="2">
    <location>
        <begin position="3"/>
        <end position="36"/>
    </location>
</feature>
<dbReference type="InterPro" id="IPR027383">
    <property type="entry name" value="Znf_put"/>
</dbReference>
<dbReference type="Pfam" id="PF13490">
    <property type="entry name" value="zf-HC2"/>
    <property type="match status" value="1"/>
</dbReference>
<gene>
    <name evidence="3" type="ORF">DWX94_12450</name>
</gene>
<evidence type="ECO:0000313" key="4">
    <source>
        <dbReference type="Proteomes" id="UP000283295"/>
    </source>
</evidence>
<dbReference type="Proteomes" id="UP000283295">
    <property type="component" value="Unassembled WGS sequence"/>
</dbReference>
<dbReference type="GeneID" id="92832196"/>
<protein>
    <submittedName>
        <fullName evidence="3">Zf-HC2 domain-containing protein</fullName>
    </submittedName>
</protein>
<reference evidence="3 4" key="1">
    <citation type="submission" date="2018-08" db="EMBL/GenBank/DDBJ databases">
        <title>A genome reference for cultivated species of the human gut microbiota.</title>
        <authorList>
            <person name="Zou Y."/>
            <person name="Xue W."/>
            <person name="Luo G."/>
        </authorList>
    </citation>
    <scope>NUCLEOTIDE SEQUENCE [LARGE SCALE GENOMIC DNA]</scope>
    <source>
        <strain evidence="3 4">AF22-21</strain>
    </source>
</reference>
<sequence length="181" mass="21384">MNCLEAQSKIMAFIENKLPDDELREFIKHVRSCKNCYEELDIYYTLIVGMKQLDESDNISTDFKNALDRHLDEEMNRLTTVKRIANSTIMVVIVLVVSGLIWLYSGVLDKVYNYEQTSKLSEQSEYYYQDFFGSRLLNDEEYDVSDIDKYYIEINTTQDETTDFMKRVHKYNLSHKGMNSL</sequence>
<organism evidence="3 4">
    <name type="scientific">Coprococcus eutactus</name>
    <dbReference type="NCBI Taxonomy" id="33043"/>
    <lineage>
        <taxon>Bacteria</taxon>
        <taxon>Bacillati</taxon>
        <taxon>Bacillota</taxon>
        <taxon>Clostridia</taxon>
        <taxon>Lachnospirales</taxon>
        <taxon>Lachnospiraceae</taxon>
        <taxon>Coprococcus</taxon>
    </lineage>
</organism>
<keyword evidence="1" id="KW-1133">Transmembrane helix</keyword>